<accession>A0A2H0RMI3</accession>
<dbReference type="FunFam" id="2.30.30.30:FF:000003">
    <property type="entry name" value="Elongation factor P"/>
    <property type="match status" value="1"/>
</dbReference>
<sequence>MANVSEIGKGSVIRWKDDLWVINEFQHVSPGKGSAFTRIKLKSIATGKTVENTFKATEQLEFVDVQRKTMQYLYGDSEGVTLMDLVSYDQVVVGNDILGDDKKYLMEGLQISVSMYNDQAIAIQLPKKVEYVVEQTQPAVKGDTASGNVQKDAVMTNGLLVRVPIFIKEGDKLLINTDTCEYSERVK</sequence>
<dbReference type="NCBIfam" id="NF001810">
    <property type="entry name" value="PRK00529.1"/>
    <property type="match status" value="1"/>
</dbReference>
<dbReference type="PANTHER" id="PTHR30053:SF12">
    <property type="entry name" value="ELONGATION FACTOR P (EF-P) FAMILY PROTEIN"/>
    <property type="match status" value="1"/>
</dbReference>
<evidence type="ECO:0000259" key="11">
    <source>
        <dbReference type="SMART" id="SM01185"/>
    </source>
</evidence>
<dbReference type="InterPro" id="IPR011768">
    <property type="entry name" value="Transl_elongation_fac_P"/>
</dbReference>
<dbReference type="InterPro" id="IPR008991">
    <property type="entry name" value="Translation_prot_SH3-like_sf"/>
</dbReference>
<dbReference type="PROSITE" id="PS01275">
    <property type="entry name" value="EFP"/>
    <property type="match status" value="1"/>
</dbReference>
<dbReference type="GO" id="GO:0043043">
    <property type="term" value="P:peptide biosynthetic process"/>
    <property type="evidence" value="ECO:0007669"/>
    <property type="project" value="InterPro"/>
</dbReference>
<evidence type="ECO:0000256" key="4">
    <source>
        <dbReference type="ARBA" id="ARBA00022490"/>
    </source>
</evidence>
<dbReference type="NCBIfam" id="TIGR00038">
    <property type="entry name" value="efp"/>
    <property type="match status" value="1"/>
</dbReference>
<keyword evidence="5 7" id="KW-0251">Elongation factor</keyword>
<keyword evidence="6 7" id="KW-0648">Protein biosynthesis</keyword>
<dbReference type="UniPathway" id="UPA00345"/>
<evidence type="ECO:0000256" key="2">
    <source>
        <dbReference type="ARBA" id="ARBA00004815"/>
    </source>
</evidence>
<dbReference type="CDD" id="cd04470">
    <property type="entry name" value="S1_EF-P_repeat_1"/>
    <property type="match status" value="1"/>
</dbReference>
<dbReference type="InterPro" id="IPR013185">
    <property type="entry name" value="Transl_elong_KOW-like"/>
</dbReference>
<dbReference type="SUPFAM" id="SSF50104">
    <property type="entry name" value="Translation proteins SH3-like domain"/>
    <property type="match status" value="1"/>
</dbReference>
<dbReference type="GO" id="GO:0005829">
    <property type="term" value="C:cytosol"/>
    <property type="evidence" value="ECO:0007669"/>
    <property type="project" value="UniProtKB-ARBA"/>
</dbReference>
<feature type="domain" description="Translation elongation factor P/YeiP central" evidence="11">
    <location>
        <begin position="67"/>
        <end position="121"/>
    </location>
</feature>
<protein>
    <recommendedName>
        <fullName evidence="7 8">Elongation factor P</fullName>
        <shortName evidence="7">EF-P</shortName>
    </recommendedName>
</protein>
<proteinExistence type="inferred from homology"/>
<dbReference type="GO" id="GO:0003746">
    <property type="term" value="F:translation elongation factor activity"/>
    <property type="evidence" value="ECO:0007669"/>
    <property type="project" value="UniProtKB-UniRule"/>
</dbReference>
<reference evidence="12 13" key="1">
    <citation type="submission" date="2017-09" db="EMBL/GenBank/DDBJ databases">
        <title>Depth-based differentiation of microbial function through sediment-hosted aquifers and enrichment of novel symbionts in the deep terrestrial subsurface.</title>
        <authorList>
            <person name="Probst A.J."/>
            <person name="Ladd B."/>
            <person name="Jarett J.K."/>
            <person name="Geller-Mcgrath D.E."/>
            <person name="Sieber C.M."/>
            <person name="Emerson J.B."/>
            <person name="Anantharaman K."/>
            <person name="Thomas B.C."/>
            <person name="Malmstrom R."/>
            <person name="Stieglmeier M."/>
            <person name="Klingl A."/>
            <person name="Woyke T."/>
            <person name="Ryan C.M."/>
            <person name="Banfield J.F."/>
        </authorList>
    </citation>
    <scope>NUCLEOTIDE SEQUENCE [LARGE SCALE GENOMIC DNA]</scope>
    <source>
        <strain evidence="12">CG10_big_fil_rev_8_21_14_0_10_50_16</strain>
    </source>
</reference>
<comment type="similarity">
    <text evidence="3 7 9">Belongs to the elongation factor P family.</text>
</comment>
<evidence type="ECO:0000256" key="9">
    <source>
        <dbReference type="RuleBase" id="RU004389"/>
    </source>
</evidence>
<evidence type="ECO:0000256" key="1">
    <source>
        <dbReference type="ARBA" id="ARBA00004496"/>
    </source>
</evidence>
<dbReference type="InterPro" id="IPR015365">
    <property type="entry name" value="Elong-fact-P_C"/>
</dbReference>
<dbReference type="Pfam" id="PF01132">
    <property type="entry name" value="EFP"/>
    <property type="match status" value="1"/>
</dbReference>
<dbReference type="InterPro" id="IPR020599">
    <property type="entry name" value="Transl_elong_fac_P/YeiP"/>
</dbReference>
<dbReference type="SUPFAM" id="SSF50249">
    <property type="entry name" value="Nucleic acid-binding proteins"/>
    <property type="match status" value="2"/>
</dbReference>
<comment type="function">
    <text evidence="7">Involved in peptide bond synthesis. Stimulates efficient translation and peptide-bond synthesis on native or reconstituted 70S ribosomes in vitro. Probably functions indirectly by altering the affinity of the ribosome for aminoacyl-tRNA, thus increasing their reactivity as acceptors for peptidyl transferase.</text>
</comment>
<gene>
    <name evidence="7 12" type="primary">efp</name>
    <name evidence="12" type="ORF">COV06_02085</name>
</gene>
<dbReference type="PANTHER" id="PTHR30053">
    <property type="entry name" value="ELONGATION FACTOR P"/>
    <property type="match status" value="1"/>
</dbReference>
<evidence type="ECO:0000313" key="12">
    <source>
        <dbReference type="EMBL" id="PIR47761.1"/>
    </source>
</evidence>
<dbReference type="AlphaFoldDB" id="A0A2H0RMI3"/>
<dbReference type="Gene3D" id="2.30.30.30">
    <property type="match status" value="1"/>
</dbReference>
<dbReference type="FunFam" id="2.40.50.140:FF:000004">
    <property type="entry name" value="Elongation factor P"/>
    <property type="match status" value="1"/>
</dbReference>
<comment type="pathway">
    <text evidence="2 7">Protein biosynthesis; polypeptide chain elongation.</text>
</comment>
<evidence type="ECO:0000259" key="10">
    <source>
        <dbReference type="SMART" id="SM00841"/>
    </source>
</evidence>
<dbReference type="InterPro" id="IPR001059">
    <property type="entry name" value="Transl_elong_P/YeiP_cen"/>
</dbReference>
<comment type="caution">
    <text evidence="12">The sequence shown here is derived from an EMBL/GenBank/DDBJ whole genome shotgun (WGS) entry which is preliminary data.</text>
</comment>
<name>A0A2H0RMI3_9BACT</name>
<dbReference type="Gene3D" id="2.40.50.140">
    <property type="entry name" value="Nucleic acid-binding proteins"/>
    <property type="match status" value="2"/>
</dbReference>
<evidence type="ECO:0000256" key="5">
    <source>
        <dbReference type="ARBA" id="ARBA00022768"/>
    </source>
</evidence>
<feature type="domain" description="Elongation factor P C-terminal" evidence="10">
    <location>
        <begin position="129"/>
        <end position="185"/>
    </location>
</feature>
<dbReference type="Pfam" id="PF09285">
    <property type="entry name" value="Elong-fact-P_C"/>
    <property type="match status" value="1"/>
</dbReference>
<dbReference type="InterPro" id="IPR012340">
    <property type="entry name" value="NA-bd_OB-fold"/>
</dbReference>
<evidence type="ECO:0000256" key="3">
    <source>
        <dbReference type="ARBA" id="ARBA00009479"/>
    </source>
</evidence>
<evidence type="ECO:0000256" key="6">
    <source>
        <dbReference type="ARBA" id="ARBA00022917"/>
    </source>
</evidence>
<evidence type="ECO:0000313" key="13">
    <source>
        <dbReference type="Proteomes" id="UP000230084"/>
    </source>
</evidence>
<keyword evidence="4 7" id="KW-0963">Cytoplasm</keyword>
<comment type="subcellular location">
    <subcellularLocation>
        <location evidence="1 7">Cytoplasm</location>
    </subcellularLocation>
</comment>
<dbReference type="SMART" id="SM01185">
    <property type="entry name" value="EFP"/>
    <property type="match status" value="1"/>
</dbReference>
<evidence type="ECO:0000256" key="8">
    <source>
        <dbReference type="NCBIfam" id="TIGR00038"/>
    </source>
</evidence>
<dbReference type="FunFam" id="2.40.50.140:FF:000009">
    <property type="entry name" value="Elongation factor P"/>
    <property type="match status" value="1"/>
</dbReference>
<dbReference type="Proteomes" id="UP000230084">
    <property type="component" value="Unassembled WGS sequence"/>
</dbReference>
<dbReference type="InterPro" id="IPR013852">
    <property type="entry name" value="Transl_elong_P/YeiP_CS"/>
</dbReference>
<organism evidence="12 13">
    <name type="scientific">Candidatus Uhrbacteria bacterium CG10_big_fil_rev_8_21_14_0_10_50_16</name>
    <dbReference type="NCBI Taxonomy" id="1975039"/>
    <lineage>
        <taxon>Bacteria</taxon>
        <taxon>Candidatus Uhriibacteriota</taxon>
    </lineage>
</organism>
<dbReference type="EMBL" id="PCYM01000002">
    <property type="protein sequence ID" value="PIR47761.1"/>
    <property type="molecule type" value="Genomic_DNA"/>
</dbReference>
<dbReference type="Pfam" id="PF08207">
    <property type="entry name" value="EFP_N"/>
    <property type="match status" value="1"/>
</dbReference>
<dbReference type="InterPro" id="IPR014722">
    <property type="entry name" value="Rib_uL2_dom2"/>
</dbReference>
<dbReference type="HAMAP" id="MF_00141">
    <property type="entry name" value="EF_P"/>
    <property type="match status" value="1"/>
</dbReference>
<dbReference type="SMART" id="SM00841">
    <property type="entry name" value="Elong-fact-P_C"/>
    <property type="match status" value="1"/>
</dbReference>
<dbReference type="PIRSF" id="PIRSF005901">
    <property type="entry name" value="EF-P"/>
    <property type="match status" value="1"/>
</dbReference>
<evidence type="ECO:0000256" key="7">
    <source>
        <dbReference type="HAMAP-Rule" id="MF_00141"/>
    </source>
</evidence>